<reference evidence="1 2" key="1">
    <citation type="submission" date="2019-08" db="EMBL/GenBank/DDBJ databases">
        <title>Whole genome of Aphis craccivora.</title>
        <authorList>
            <person name="Voronova N.V."/>
            <person name="Shulinski R.S."/>
            <person name="Bandarenka Y.V."/>
            <person name="Zhorov D.G."/>
            <person name="Warner D."/>
        </authorList>
    </citation>
    <scope>NUCLEOTIDE SEQUENCE [LARGE SCALE GENOMIC DNA]</scope>
    <source>
        <strain evidence="1">180601</strain>
        <tissue evidence="1">Whole Body</tissue>
    </source>
</reference>
<protein>
    <submittedName>
        <fullName evidence="1">General transcription factor II-I repeat domain-containing protein 2-like</fullName>
    </submittedName>
</protein>
<dbReference type="AlphaFoldDB" id="A0A6G0YF42"/>
<dbReference type="OrthoDB" id="7554928at2759"/>
<evidence type="ECO:0000313" key="2">
    <source>
        <dbReference type="Proteomes" id="UP000478052"/>
    </source>
</evidence>
<proteinExistence type="predicted"/>
<name>A0A6G0YF42_APHCR</name>
<dbReference type="EMBL" id="VUJU01004408">
    <property type="protein sequence ID" value="KAF0754443.1"/>
    <property type="molecule type" value="Genomic_DNA"/>
</dbReference>
<keyword evidence="2" id="KW-1185">Reference proteome</keyword>
<organism evidence="1 2">
    <name type="scientific">Aphis craccivora</name>
    <name type="common">Cowpea aphid</name>
    <dbReference type="NCBI Taxonomy" id="307492"/>
    <lineage>
        <taxon>Eukaryota</taxon>
        <taxon>Metazoa</taxon>
        <taxon>Ecdysozoa</taxon>
        <taxon>Arthropoda</taxon>
        <taxon>Hexapoda</taxon>
        <taxon>Insecta</taxon>
        <taxon>Pterygota</taxon>
        <taxon>Neoptera</taxon>
        <taxon>Paraneoptera</taxon>
        <taxon>Hemiptera</taxon>
        <taxon>Sternorrhyncha</taxon>
        <taxon>Aphidomorpha</taxon>
        <taxon>Aphidoidea</taxon>
        <taxon>Aphididae</taxon>
        <taxon>Aphidini</taxon>
        <taxon>Aphis</taxon>
        <taxon>Aphis</taxon>
    </lineage>
</organism>
<evidence type="ECO:0000313" key="1">
    <source>
        <dbReference type="EMBL" id="KAF0754443.1"/>
    </source>
</evidence>
<gene>
    <name evidence="1" type="ORF">FWK35_00013966</name>
</gene>
<comment type="caution">
    <text evidence="1">The sequence shown here is derived from an EMBL/GenBank/DDBJ whole genome shotgun (WGS) entry which is preliminary data.</text>
</comment>
<accession>A0A6G0YF42</accession>
<sequence length="86" mass="10063">MANTINVLYLHTDNKKRRMSTLRTWGSTFTIQPGILINVLQLMKAKVISFDKTYISHRICYDKKFEKVYGPHRCGQTVIARTKQMN</sequence>
<dbReference type="Proteomes" id="UP000478052">
    <property type="component" value="Unassembled WGS sequence"/>
</dbReference>